<feature type="signal peptide" evidence="1">
    <location>
        <begin position="1"/>
        <end position="18"/>
    </location>
</feature>
<protein>
    <submittedName>
        <fullName evidence="2">Uncharacterized protein</fullName>
    </submittedName>
</protein>
<comment type="caution">
    <text evidence="2">The sequence shown here is derived from an EMBL/GenBank/DDBJ whole genome shotgun (WGS) entry which is preliminary data.</text>
</comment>
<organism evidence="2 3">
    <name type="scientific">Perkinsus chesapeaki</name>
    <name type="common">Clam parasite</name>
    <name type="synonym">Perkinsus andrewsi</name>
    <dbReference type="NCBI Taxonomy" id="330153"/>
    <lineage>
        <taxon>Eukaryota</taxon>
        <taxon>Sar</taxon>
        <taxon>Alveolata</taxon>
        <taxon>Perkinsozoa</taxon>
        <taxon>Perkinsea</taxon>
        <taxon>Perkinsida</taxon>
        <taxon>Perkinsidae</taxon>
        <taxon>Perkinsus</taxon>
    </lineage>
</organism>
<reference evidence="2 3" key="1">
    <citation type="submission" date="2020-04" db="EMBL/GenBank/DDBJ databases">
        <title>Perkinsus chesapeaki whole genome sequence.</title>
        <authorList>
            <person name="Bogema D.R."/>
        </authorList>
    </citation>
    <scope>NUCLEOTIDE SEQUENCE [LARGE SCALE GENOMIC DNA]</scope>
    <source>
        <strain evidence="2">ATCC PRA-425</strain>
    </source>
</reference>
<evidence type="ECO:0000313" key="2">
    <source>
        <dbReference type="EMBL" id="KAF4671097.1"/>
    </source>
</evidence>
<keyword evidence="1" id="KW-0732">Signal</keyword>
<proteinExistence type="predicted"/>
<sequence length="408" mass="46745">MLLGSITFLAIVLQQITASLLASRRRRRSGKYSVRKIKEERPTKMMNGTEDNVELLRMARRDGITTMLVPDMPIERAKVRALESSVTEDSGISSPTLCQWNDKLALYDLIKTPVFGGFPKPLVLTAKEMDRRVKEMAEMFKVVEAHAEDDNHMSEVEEKTPSLLSLDIFNASIGDAEVTLNYFEPEDFPDGIAPLGKRPHERYLNLALFLVDEQERDEQQDKFLSKPLENAMTRSARKWAGKGIIEIMDRLKPTLVSWGLTEPYVSFGQINNDIVIALKKNRKEKACEGIILGNVKVNPYLHLLIDRANLGEWPLFYSPADYLAFAERRKDSELMTYDEVKDEIDRSGRIKLSTGEQRNLHIIDQVLGVMFTTPTIKDTPKKDTLSHRWVEAVRSSLRRQTYDFHRDD</sequence>
<feature type="chain" id="PRO_5029622851" evidence="1">
    <location>
        <begin position="19"/>
        <end position="408"/>
    </location>
</feature>
<name>A0A7J6MI42_PERCH</name>
<evidence type="ECO:0000313" key="3">
    <source>
        <dbReference type="Proteomes" id="UP000591131"/>
    </source>
</evidence>
<accession>A0A7J6MI42</accession>
<evidence type="ECO:0000256" key="1">
    <source>
        <dbReference type="SAM" id="SignalP"/>
    </source>
</evidence>
<dbReference type="EMBL" id="JAAPAO010000141">
    <property type="protein sequence ID" value="KAF4671097.1"/>
    <property type="molecule type" value="Genomic_DNA"/>
</dbReference>
<dbReference type="AlphaFoldDB" id="A0A7J6MI42"/>
<gene>
    <name evidence="2" type="ORF">FOL47_001687</name>
</gene>
<dbReference type="Proteomes" id="UP000591131">
    <property type="component" value="Unassembled WGS sequence"/>
</dbReference>
<keyword evidence="3" id="KW-1185">Reference proteome</keyword>